<organism evidence="1 2">
    <name type="scientific">Candidatus Daviesbacteria bacterium RIFCSPLOWO2_01_FULL_39_12</name>
    <dbReference type="NCBI Taxonomy" id="1797785"/>
    <lineage>
        <taxon>Bacteria</taxon>
        <taxon>Candidatus Daviesiibacteriota</taxon>
    </lineage>
</organism>
<dbReference type="STRING" id="1797785.A3B45_00585"/>
<protein>
    <submittedName>
        <fullName evidence="1">Uncharacterized protein</fullName>
    </submittedName>
</protein>
<name>A0A1F5KMH7_9BACT</name>
<dbReference type="EMBL" id="MFDM01000030">
    <property type="protein sequence ID" value="OGE42137.1"/>
    <property type="molecule type" value="Genomic_DNA"/>
</dbReference>
<comment type="caution">
    <text evidence="1">The sequence shown here is derived from an EMBL/GenBank/DDBJ whole genome shotgun (WGS) entry which is preliminary data.</text>
</comment>
<gene>
    <name evidence="1" type="ORF">A3B45_00585</name>
</gene>
<sequence length="90" mass="10199">MVCQKGKENMNKAQIKQLDKKIDKILNFRKKIPIFPIMGGASHNSSALRVATRGVTPEESRIAQAKGLPCPILIDLSREKEFLEYLKDEM</sequence>
<reference evidence="1 2" key="1">
    <citation type="journal article" date="2016" name="Nat. Commun.">
        <title>Thousands of microbial genomes shed light on interconnected biogeochemical processes in an aquifer system.</title>
        <authorList>
            <person name="Anantharaman K."/>
            <person name="Brown C.T."/>
            <person name="Hug L.A."/>
            <person name="Sharon I."/>
            <person name="Castelle C.J."/>
            <person name="Probst A.J."/>
            <person name="Thomas B.C."/>
            <person name="Singh A."/>
            <person name="Wilkins M.J."/>
            <person name="Karaoz U."/>
            <person name="Brodie E.L."/>
            <person name="Williams K.H."/>
            <person name="Hubbard S.S."/>
            <person name="Banfield J.F."/>
        </authorList>
    </citation>
    <scope>NUCLEOTIDE SEQUENCE [LARGE SCALE GENOMIC DNA]</scope>
</reference>
<evidence type="ECO:0000313" key="2">
    <source>
        <dbReference type="Proteomes" id="UP000178565"/>
    </source>
</evidence>
<accession>A0A1F5KMH7</accession>
<dbReference type="AlphaFoldDB" id="A0A1F5KMH7"/>
<dbReference type="Proteomes" id="UP000178565">
    <property type="component" value="Unassembled WGS sequence"/>
</dbReference>
<proteinExistence type="predicted"/>
<evidence type="ECO:0000313" key="1">
    <source>
        <dbReference type="EMBL" id="OGE42137.1"/>
    </source>
</evidence>